<reference evidence="1 2" key="3">
    <citation type="journal article" date="2022" name="Microbiol. Spectr.">
        <title>Folding features and dynamics of 3D genome architecture in plant fungal pathogens.</title>
        <authorList>
            <person name="Xia C."/>
        </authorList>
    </citation>
    <scope>NUCLEOTIDE SEQUENCE [LARGE SCALE GENOMIC DNA]</scope>
    <source>
        <strain evidence="1 2">93-210</strain>
    </source>
</reference>
<sequence length="221" mass="24924">MENPKDEVKKANKEKLVAQTIKRMEARRTGPLNRKSRVSGASNGPLTAFDVDSEEEGSSGPNFTALDNQIDEIYQKYGMNTEYNWIHPVYLNPLDADQYILLTSGNVEIWAKALLHCWGQLGLPPKHYQVSQPPGPSRASPPSSVVGNDDHTLGEYLQFVGIASHKREEVLNTLLQNNIDNYKMFKELTYEQLAALDLNLSIITILCSNVTKYRFHLARHP</sequence>
<gene>
    <name evidence="1" type="ORF">MJO28_009700</name>
</gene>
<reference evidence="2" key="2">
    <citation type="journal article" date="2018" name="Mol. Plant Microbe Interact.">
        <title>Genome sequence resources for the wheat stripe rust pathogen (Puccinia striiformis f. sp. tritici) and the barley stripe rust pathogen (Puccinia striiformis f. sp. hordei).</title>
        <authorList>
            <person name="Xia C."/>
            <person name="Wang M."/>
            <person name="Yin C."/>
            <person name="Cornejo O.E."/>
            <person name="Hulbert S.H."/>
            <person name="Chen X."/>
        </authorList>
    </citation>
    <scope>NUCLEOTIDE SEQUENCE [LARGE SCALE GENOMIC DNA]</scope>
    <source>
        <strain evidence="2">93-210</strain>
    </source>
</reference>
<dbReference type="Proteomes" id="UP001060170">
    <property type="component" value="Chromosome 9"/>
</dbReference>
<comment type="caution">
    <text evidence="1">The sequence shown here is derived from an EMBL/GenBank/DDBJ whole genome shotgun (WGS) entry which is preliminary data.</text>
</comment>
<name>A0ACC0E948_9BASI</name>
<evidence type="ECO:0000313" key="1">
    <source>
        <dbReference type="EMBL" id="KAI7947792.1"/>
    </source>
</evidence>
<keyword evidence="2" id="KW-1185">Reference proteome</keyword>
<protein>
    <submittedName>
        <fullName evidence="1">Uncharacterized protein</fullName>
    </submittedName>
</protein>
<evidence type="ECO:0000313" key="2">
    <source>
        <dbReference type="Proteomes" id="UP001060170"/>
    </source>
</evidence>
<proteinExistence type="predicted"/>
<dbReference type="EMBL" id="CM045873">
    <property type="protein sequence ID" value="KAI7947792.1"/>
    <property type="molecule type" value="Genomic_DNA"/>
</dbReference>
<accession>A0ACC0E948</accession>
<organism evidence="1 2">
    <name type="scientific">Puccinia striiformis f. sp. tritici</name>
    <dbReference type="NCBI Taxonomy" id="168172"/>
    <lineage>
        <taxon>Eukaryota</taxon>
        <taxon>Fungi</taxon>
        <taxon>Dikarya</taxon>
        <taxon>Basidiomycota</taxon>
        <taxon>Pucciniomycotina</taxon>
        <taxon>Pucciniomycetes</taxon>
        <taxon>Pucciniales</taxon>
        <taxon>Pucciniaceae</taxon>
        <taxon>Puccinia</taxon>
    </lineage>
</organism>
<reference evidence="2" key="1">
    <citation type="journal article" date="2018" name="BMC Genomics">
        <title>Genomic insights into host adaptation between the wheat stripe rust pathogen (Puccinia striiformis f. sp. tritici) and the barley stripe rust pathogen (Puccinia striiformis f. sp. hordei).</title>
        <authorList>
            <person name="Xia C."/>
            <person name="Wang M."/>
            <person name="Yin C."/>
            <person name="Cornejo O.E."/>
            <person name="Hulbert S.H."/>
            <person name="Chen X."/>
        </authorList>
    </citation>
    <scope>NUCLEOTIDE SEQUENCE [LARGE SCALE GENOMIC DNA]</scope>
    <source>
        <strain evidence="2">93-210</strain>
    </source>
</reference>